<name>A0A166BJU0_9AGAM</name>
<feature type="transmembrane region" description="Helical" evidence="7">
    <location>
        <begin position="136"/>
        <end position="161"/>
    </location>
</feature>
<organism evidence="9 10">
    <name type="scientific">Sistotremastrum suecicum HHB10207 ss-3</name>
    <dbReference type="NCBI Taxonomy" id="1314776"/>
    <lineage>
        <taxon>Eukaryota</taxon>
        <taxon>Fungi</taxon>
        <taxon>Dikarya</taxon>
        <taxon>Basidiomycota</taxon>
        <taxon>Agaricomycotina</taxon>
        <taxon>Agaricomycetes</taxon>
        <taxon>Sistotremastrales</taxon>
        <taxon>Sistotremastraceae</taxon>
        <taxon>Sistotremastrum</taxon>
    </lineage>
</organism>
<evidence type="ECO:0000256" key="7">
    <source>
        <dbReference type="RuleBase" id="RU363059"/>
    </source>
</evidence>
<evidence type="ECO:0000256" key="2">
    <source>
        <dbReference type="ARBA" id="ARBA00008917"/>
    </source>
</evidence>
<feature type="transmembrane region" description="Helical" evidence="7">
    <location>
        <begin position="93"/>
        <end position="115"/>
    </location>
</feature>
<keyword evidence="10" id="KW-1185">Reference proteome</keyword>
<reference evidence="9 10" key="1">
    <citation type="journal article" date="2016" name="Mol. Biol. Evol.">
        <title>Comparative Genomics of Early-Diverging Mushroom-Forming Fungi Provides Insights into the Origins of Lignocellulose Decay Capabilities.</title>
        <authorList>
            <person name="Nagy L.G."/>
            <person name="Riley R."/>
            <person name="Tritt A."/>
            <person name="Adam C."/>
            <person name="Daum C."/>
            <person name="Floudas D."/>
            <person name="Sun H."/>
            <person name="Yadav J.S."/>
            <person name="Pangilinan J."/>
            <person name="Larsson K.H."/>
            <person name="Matsuura K."/>
            <person name="Barry K."/>
            <person name="Labutti K."/>
            <person name="Kuo R."/>
            <person name="Ohm R.A."/>
            <person name="Bhattacharya S.S."/>
            <person name="Shirouzu T."/>
            <person name="Yoshinaga Y."/>
            <person name="Martin F.M."/>
            <person name="Grigoriev I.V."/>
            <person name="Hibbett D.S."/>
        </authorList>
    </citation>
    <scope>NUCLEOTIDE SEQUENCE [LARGE SCALE GENOMIC DNA]</scope>
    <source>
        <strain evidence="9 10">HHB10207 ss-3</strain>
    </source>
</reference>
<evidence type="ECO:0000313" key="9">
    <source>
        <dbReference type="EMBL" id="KZT36464.1"/>
    </source>
</evidence>
<evidence type="ECO:0000313" key="10">
    <source>
        <dbReference type="Proteomes" id="UP000076798"/>
    </source>
</evidence>
<dbReference type="EMBL" id="KV428106">
    <property type="protein sequence ID" value="KZT36464.1"/>
    <property type="molecule type" value="Genomic_DNA"/>
</dbReference>
<dbReference type="GO" id="GO:0005789">
    <property type="term" value="C:endoplasmic reticulum membrane"/>
    <property type="evidence" value="ECO:0007669"/>
    <property type="project" value="UniProtKB-SubCell"/>
</dbReference>
<evidence type="ECO:0000256" key="1">
    <source>
        <dbReference type="ARBA" id="ARBA00004477"/>
    </source>
</evidence>
<gene>
    <name evidence="9" type="ORF">SISSUDRAFT_1049783</name>
</gene>
<protein>
    <recommendedName>
        <fullName evidence="7">Derlin</fullName>
    </recommendedName>
</protein>
<comment type="function">
    <text evidence="7">May be involved in the degradation of misfolded endoplasmic reticulum (ER) luminal proteins.</text>
</comment>
<evidence type="ECO:0000256" key="6">
    <source>
        <dbReference type="ARBA" id="ARBA00023136"/>
    </source>
</evidence>
<keyword evidence="4 7" id="KW-0256">Endoplasmic reticulum</keyword>
<dbReference type="PANTHER" id="PTHR11009">
    <property type="entry name" value="DER1-LIKE PROTEIN, DERLIN"/>
    <property type="match status" value="1"/>
</dbReference>
<sequence>MSFMDELRKIPPVTRFLCGATLAVSIPPMLQLVSVYKILFVSQLVTQKGEFWRIFTSFFYGGSGISFLFDFMMLYRNSNGLEEVQYLSRSYDYAWQLLIASGALLVLNIPLNSYLHFRPLLMTLLYISSKLNPNAITSLFGLIAIPAQYFPFVMLAMDFVMGGGPKAAASSLTGIIVGHAWWMLEHRVPGGSPYGRAPAWVKSLVSPGSPPPPPPTGNTAAGGTTAEGMGGMQAESRGFGTAFAARDGGVRRAGGSTTTTTTTASTGYQWGSGRRLGE</sequence>
<comment type="subcellular location">
    <subcellularLocation>
        <location evidence="1 7">Endoplasmic reticulum membrane</location>
        <topology evidence="1 7">Multi-pass membrane protein</topology>
    </subcellularLocation>
</comment>
<feature type="compositionally biased region" description="Low complexity" evidence="8">
    <location>
        <begin position="242"/>
        <end position="267"/>
    </location>
</feature>
<evidence type="ECO:0000256" key="3">
    <source>
        <dbReference type="ARBA" id="ARBA00022692"/>
    </source>
</evidence>
<dbReference type="GO" id="GO:0006950">
    <property type="term" value="P:response to stress"/>
    <property type="evidence" value="ECO:0007669"/>
    <property type="project" value="UniProtKB-ARBA"/>
</dbReference>
<proteinExistence type="inferred from homology"/>
<feature type="transmembrane region" description="Helical" evidence="7">
    <location>
        <begin position="51"/>
        <end position="73"/>
    </location>
</feature>
<comment type="similarity">
    <text evidence="2 7">Belongs to the derlin family.</text>
</comment>
<feature type="transmembrane region" description="Helical" evidence="7">
    <location>
        <begin position="20"/>
        <end position="39"/>
    </location>
</feature>
<evidence type="ECO:0000256" key="8">
    <source>
        <dbReference type="SAM" id="MobiDB-lite"/>
    </source>
</evidence>
<feature type="compositionally biased region" description="Low complexity" evidence="8">
    <location>
        <begin position="217"/>
        <end position="227"/>
    </location>
</feature>
<dbReference type="OrthoDB" id="1716531at2759"/>
<evidence type="ECO:0000256" key="5">
    <source>
        <dbReference type="ARBA" id="ARBA00022989"/>
    </source>
</evidence>
<evidence type="ECO:0000256" key="4">
    <source>
        <dbReference type="ARBA" id="ARBA00022824"/>
    </source>
</evidence>
<keyword evidence="6 7" id="KW-0472">Membrane</keyword>
<keyword evidence="5 7" id="KW-1133">Transmembrane helix</keyword>
<dbReference type="Proteomes" id="UP000076798">
    <property type="component" value="Unassembled WGS sequence"/>
</dbReference>
<keyword evidence="3 7" id="KW-0812">Transmembrane</keyword>
<dbReference type="STRING" id="1314776.A0A166BJU0"/>
<dbReference type="InterPro" id="IPR035952">
    <property type="entry name" value="Rhomboid-like_sf"/>
</dbReference>
<dbReference type="InterPro" id="IPR007599">
    <property type="entry name" value="DER1"/>
</dbReference>
<dbReference type="Pfam" id="PF04511">
    <property type="entry name" value="DER1"/>
    <property type="match status" value="1"/>
</dbReference>
<dbReference type="AlphaFoldDB" id="A0A166BJU0"/>
<accession>A0A166BJU0</accession>
<feature type="region of interest" description="Disordered" evidence="8">
    <location>
        <begin position="205"/>
        <end position="278"/>
    </location>
</feature>
<dbReference type="SUPFAM" id="SSF144091">
    <property type="entry name" value="Rhomboid-like"/>
    <property type="match status" value="1"/>
</dbReference>